<evidence type="ECO:0000256" key="3">
    <source>
        <dbReference type="SAM" id="MobiDB-lite"/>
    </source>
</evidence>
<dbReference type="GO" id="GO:0046677">
    <property type="term" value="P:response to antibiotic"/>
    <property type="evidence" value="ECO:0007669"/>
    <property type="project" value="TreeGrafter"/>
</dbReference>
<evidence type="ECO:0000259" key="5">
    <source>
        <dbReference type="Pfam" id="PF25917"/>
    </source>
</evidence>
<evidence type="ECO:0000259" key="6">
    <source>
        <dbReference type="Pfam" id="PF25944"/>
    </source>
</evidence>
<dbReference type="EMBL" id="CP051774">
    <property type="protein sequence ID" value="QJE95688.1"/>
    <property type="molecule type" value="Genomic_DNA"/>
</dbReference>
<feature type="domain" description="Multidrug resistance protein MdtA-like barrel-sandwich hybrid" evidence="5">
    <location>
        <begin position="68"/>
        <end position="208"/>
    </location>
</feature>
<evidence type="ECO:0000259" key="7">
    <source>
        <dbReference type="Pfam" id="PF25967"/>
    </source>
</evidence>
<dbReference type="InterPro" id="IPR058626">
    <property type="entry name" value="MdtA-like_b-barrel"/>
</dbReference>
<comment type="subcellular location">
    <subcellularLocation>
        <location evidence="1">Cell envelope</location>
    </subcellularLocation>
</comment>
<organism evidence="8 9">
    <name type="scientific">Luteolibacter luteus</name>
    <dbReference type="NCBI Taxonomy" id="2728835"/>
    <lineage>
        <taxon>Bacteria</taxon>
        <taxon>Pseudomonadati</taxon>
        <taxon>Verrucomicrobiota</taxon>
        <taxon>Verrucomicrobiia</taxon>
        <taxon>Verrucomicrobiales</taxon>
        <taxon>Verrucomicrobiaceae</taxon>
        <taxon>Luteolibacter</taxon>
    </lineage>
</organism>
<dbReference type="InterPro" id="IPR058624">
    <property type="entry name" value="MdtA-like_HH"/>
</dbReference>
<protein>
    <submittedName>
        <fullName evidence="8">Efflux RND transporter periplasmic adaptor subunit</fullName>
    </submittedName>
</protein>
<evidence type="ECO:0000313" key="9">
    <source>
        <dbReference type="Proteomes" id="UP000501812"/>
    </source>
</evidence>
<dbReference type="Gene3D" id="1.10.287.470">
    <property type="entry name" value="Helix hairpin bin"/>
    <property type="match status" value="1"/>
</dbReference>
<proteinExistence type="inferred from homology"/>
<dbReference type="Proteomes" id="UP000501812">
    <property type="component" value="Chromosome"/>
</dbReference>
<dbReference type="GO" id="GO:0022857">
    <property type="term" value="F:transmembrane transporter activity"/>
    <property type="evidence" value="ECO:0007669"/>
    <property type="project" value="InterPro"/>
</dbReference>
<dbReference type="PANTHER" id="PTHR30158">
    <property type="entry name" value="ACRA/E-RELATED COMPONENT OF DRUG EFFLUX TRANSPORTER"/>
    <property type="match status" value="1"/>
</dbReference>
<reference evidence="8 9" key="1">
    <citation type="submission" date="2020-04" db="EMBL/GenBank/DDBJ databases">
        <title>Luteolibacter sp. G-1-1-1 isolated from soil.</title>
        <authorList>
            <person name="Dahal R.H."/>
        </authorList>
    </citation>
    <scope>NUCLEOTIDE SEQUENCE [LARGE SCALE GENOMIC DNA]</scope>
    <source>
        <strain evidence="8 9">G-1-1-1</strain>
    </source>
</reference>
<evidence type="ECO:0000259" key="4">
    <source>
        <dbReference type="Pfam" id="PF25876"/>
    </source>
</evidence>
<dbReference type="InterPro" id="IPR006143">
    <property type="entry name" value="RND_pump_MFP"/>
</dbReference>
<dbReference type="Pfam" id="PF25917">
    <property type="entry name" value="BSH_RND"/>
    <property type="match status" value="1"/>
</dbReference>
<evidence type="ECO:0000313" key="8">
    <source>
        <dbReference type="EMBL" id="QJE95688.1"/>
    </source>
</evidence>
<dbReference type="Gene3D" id="2.40.420.20">
    <property type="match status" value="1"/>
</dbReference>
<gene>
    <name evidence="8" type="ORF">HHL09_07780</name>
</gene>
<dbReference type="Gene3D" id="2.40.50.100">
    <property type="match status" value="1"/>
</dbReference>
<dbReference type="Gene3D" id="2.40.30.170">
    <property type="match status" value="1"/>
</dbReference>
<dbReference type="KEGG" id="luo:HHL09_07780"/>
<name>A0A858RGN3_9BACT</name>
<dbReference type="Pfam" id="PF25967">
    <property type="entry name" value="RND-MFP_C"/>
    <property type="match status" value="1"/>
</dbReference>
<comment type="similarity">
    <text evidence="2">Belongs to the membrane fusion protein (MFP) (TC 8.A.1) family.</text>
</comment>
<dbReference type="AlphaFoldDB" id="A0A858RGN3"/>
<evidence type="ECO:0000256" key="1">
    <source>
        <dbReference type="ARBA" id="ARBA00004196"/>
    </source>
</evidence>
<dbReference type="InterPro" id="IPR058625">
    <property type="entry name" value="MdtA-like_BSH"/>
</dbReference>
<evidence type="ECO:0000256" key="2">
    <source>
        <dbReference type="ARBA" id="ARBA00009477"/>
    </source>
</evidence>
<dbReference type="SUPFAM" id="SSF111369">
    <property type="entry name" value="HlyD-like secretion proteins"/>
    <property type="match status" value="1"/>
</dbReference>
<feature type="domain" description="Multidrug resistance protein MdtA-like C-terminal permuted SH3" evidence="7">
    <location>
        <begin position="306"/>
        <end position="366"/>
    </location>
</feature>
<dbReference type="Pfam" id="PF25944">
    <property type="entry name" value="Beta-barrel_RND"/>
    <property type="match status" value="1"/>
</dbReference>
<dbReference type="NCBIfam" id="TIGR01730">
    <property type="entry name" value="RND_mfp"/>
    <property type="match status" value="1"/>
</dbReference>
<dbReference type="Pfam" id="PF25876">
    <property type="entry name" value="HH_MFP_RND"/>
    <property type="match status" value="1"/>
</dbReference>
<feature type="domain" description="Multidrug resistance protein MdtA-like beta-barrel" evidence="6">
    <location>
        <begin position="213"/>
        <end position="299"/>
    </location>
</feature>
<dbReference type="RefSeq" id="WP_169454001.1">
    <property type="nucleotide sequence ID" value="NZ_CP051774.1"/>
</dbReference>
<dbReference type="InterPro" id="IPR058627">
    <property type="entry name" value="MdtA-like_C"/>
</dbReference>
<dbReference type="GO" id="GO:0005886">
    <property type="term" value="C:plasma membrane"/>
    <property type="evidence" value="ECO:0007669"/>
    <property type="project" value="UniProtKB-SubCell"/>
</dbReference>
<feature type="domain" description="Multidrug resistance protein MdtA-like alpha-helical hairpin" evidence="4">
    <location>
        <begin position="107"/>
        <end position="176"/>
    </location>
</feature>
<keyword evidence="9" id="KW-1185">Reference proteome</keyword>
<accession>A0A858RGN3</accession>
<feature type="region of interest" description="Disordered" evidence="3">
    <location>
        <begin position="369"/>
        <end position="392"/>
    </location>
</feature>
<sequence length="392" mass="42316">MDCPTSYYLRLRGRHLLLAAAIPFASCKKEESASGPPPPPAVSVVPASTRPVDIVRSWTGSLDGSVNVDIRPRVSGYLQSRGYSDGQTVKKGDLLFTIDPRPFEAELRQAEADHLKAIAQRTKAEQDVARYRPLAEKRAISQEELEHSIQAHEAADANVAAALAVIDQAKLNLGFTKIYSEIDGVAGFANREIGDLVGPLDSKPLATVSTVDPIKVSFQVSEQEYLQAKRKREEVGKPEVDIPNIPVGLILADGHRHPQPGKLVSISREVNTYTGTFELTAHFPNPGNILRPGQFARVDAVMGTVNAVLVPQRAVSEVQGAYQVAVVADGKALIRPVTVGQRSGTDWVIETGLQAGENVIVEGLQKVRNDTPVEASPWTPPSAPEQPKTEGK</sequence>